<evidence type="ECO:0000313" key="3">
    <source>
        <dbReference type="Proteomes" id="UP000323876"/>
    </source>
</evidence>
<name>A0A5N0EEA6_9NOCA</name>
<organism evidence="2 3">
    <name type="scientific">Nocardia colli</name>
    <dbReference type="NCBI Taxonomy" id="2545717"/>
    <lineage>
        <taxon>Bacteria</taxon>
        <taxon>Bacillati</taxon>
        <taxon>Actinomycetota</taxon>
        <taxon>Actinomycetes</taxon>
        <taxon>Mycobacteriales</taxon>
        <taxon>Nocardiaceae</taxon>
        <taxon>Nocardia</taxon>
    </lineage>
</organism>
<dbReference type="EMBL" id="VXLC01000008">
    <property type="protein sequence ID" value="KAA8887140.1"/>
    <property type="molecule type" value="Genomic_DNA"/>
</dbReference>
<protein>
    <recommendedName>
        <fullName evidence="4">Nuclear transport factor 2 family protein</fullName>
    </recommendedName>
</protein>
<keyword evidence="3" id="KW-1185">Reference proteome</keyword>
<accession>A0A5N0EEA6</accession>
<dbReference type="RefSeq" id="WP_150403471.1">
    <property type="nucleotide sequence ID" value="NZ_VXLC01000008.1"/>
</dbReference>
<evidence type="ECO:0000256" key="1">
    <source>
        <dbReference type="SAM" id="Phobius"/>
    </source>
</evidence>
<evidence type="ECO:0008006" key="4">
    <source>
        <dbReference type="Google" id="ProtNLM"/>
    </source>
</evidence>
<feature type="transmembrane region" description="Helical" evidence="1">
    <location>
        <begin position="24"/>
        <end position="45"/>
    </location>
</feature>
<keyword evidence="1" id="KW-1133">Transmembrane helix</keyword>
<reference evidence="2 3" key="1">
    <citation type="submission" date="2019-09" db="EMBL/GenBank/DDBJ databases">
        <authorList>
            <person name="Wang X."/>
        </authorList>
    </citation>
    <scope>NUCLEOTIDE SEQUENCE [LARGE SCALE GENOMIC DNA]</scope>
    <source>
        <strain evidence="2 3">CICC 11023</strain>
    </source>
</reference>
<proteinExistence type="predicted"/>
<dbReference type="AlphaFoldDB" id="A0A5N0EEA6"/>
<evidence type="ECO:0000313" key="2">
    <source>
        <dbReference type="EMBL" id="KAA8887140.1"/>
    </source>
</evidence>
<comment type="caution">
    <text evidence="2">The sequence shown here is derived from an EMBL/GenBank/DDBJ whole genome shotgun (WGS) entry which is preliminary data.</text>
</comment>
<sequence length="178" mass="18867">MSEQNSGEAGSTVVEPRRSEPSRWLVPVALIVALVAIIVAVVAVLSRDDGSRATSESESAVQNAVNNLVTRYNAGDKDYLKANSCGELYARTTSDTLGGLLDSSQPDGPATARATTSLSDFEYFTQTGKAAQLYARVRLDYGPGQTVSDHVGTFVLLQDDKGTWKVCTAFLLSTTGVA</sequence>
<gene>
    <name evidence="2" type="ORF">F3087_19740</name>
</gene>
<keyword evidence="1" id="KW-0812">Transmembrane</keyword>
<keyword evidence="1" id="KW-0472">Membrane</keyword>
<dbReference type="Proteomes" id="UP000323876">
    <property type="component" value="Unassembled WGS sequence"/>
</dbReference>